<protein>
    <recommendedName>
        <fullName evidence="11">Purine nucleoside phosphorylase</fullName>
    </recommendedName>
</protein>
<keyword evidence="5" id="KW-0479">Metal-binding</keyword>
<dbReference type="NCBIfam" id="TIGR00726">
    <property type="entry name" value="peptidoglycan editing factor PgeF"/>
    <property type="match status" value="1"/>
</dbReference>
<dbReference type="AlphaFoldDB" id="A0A6V8NNA0"/>
<dbReference type="Proteomes" id="UP000591948">
    <property type="component" value="Unassembled WGS sequence"/>
</dbReference>
<keyword evidence="15" id="KW-1185">Reference proteome</keyword>
<reference evidence="14 15" key="1">
    <citation type="journal article" date="2020" name="Front. Microbiol.">
        <title>Single-cell genomics of novel Actinobacteria with the Wood-Ljungdahl pathway discovered in a serpentinizing system.</title>
        <authorList>
            <person name="Merino N."/>
            <person name="Kawai M."/>
            <person name="Boyd E.S."/>
            <person name="Colman D.R."/>
            <person name="McGlynn S.E."/>
            <person name="Nealson K.H."/>
            <person name="Kurokawa K."/>
            <person name="Hongoh Y."/>
        </authorList>
    </citation>
    <scope>NUCLEOTIDE SEQUENCE [LARGE SCALE GENOMIC DNA]</scope>
    <source>
        <strain evidence="12 14">S06</strain>
        <strain evidence="13 15">S33</strain>
    </source>
</reference>
<evidence type="ECO:0000256" key="8">
    <source>
        <dbReference type="ARBA" id="ARBA00047989"/>
    </source>
</evidence>
<comment type="function">
    <text evidence="2">Purine nucleoside enzyme that catalyzes the phosphorolysis of adenosine and inosine nucleosides, yielding D-ribose 1-phosphate and the respective free bases, adenine and hypoxanthine. Also catalyzes the phosphorolysis of S-methyl-5'-thioadenosine into adenine and S-methyl-5-thio-alpha-D-ribose 1-phosphate. Also has adenosine deaminase activity.</text>
</comment>
<dbReference type="InterPro" id="IPR011324">
    <property type="entry name" value="Cytotoxic_necrot_fac-like_cat"/>
</dbReference>
<dbReference type="Proteomes" id="UP000580051">
    <property type="component" value="Unassembled WGS sequence"/>
</dbReference>
<accession>A0A6V8NNA0</accession>
<evidence type="ECO:0000313" key="14">
    <source>
        <dbReference type="Proteomes" id="UP000580051"/>
    </source>
</evidence>
<evidence type="ECO:0000313" key="12">
    <source>
        <dbReference type="EMBL" id="GFP20814.1"/>
    </source>
</evidence>
<dbReference type="Pfam" id="PF02578">
    <property type="entry name" value="Cu-oxidase_4"/>
    <property type="match status" value="1"/>
</dbReference>
<dbReference type="EMBL" id="BLRY01000038">
    <property type="protein sequence ID" value="GFP27479.1"/>
    <property type="molecule type" value="Genomic_DNA"/>
</dbReference>
<evidence type="ECO:0000256" key="5">
    <source>
        <dbReference type="ARBA" id="ARBA00022723"/>
    </source>
</evidence>
<evidence type="ECO:0000256" key="9">
    <source>
        <dbReference type="ARBA" id="ARBA00048968"/>
    </source>
</evidence>
<dbReference type="EMBL" id="BLRV01000002">
    <property type="protein sequence ID" value="GFP20814.1"/>
    <property type="molecule type" value="Genomic_DNA"/>
</dbReference>
<gene>
    <name evidence="12" type="ORF">HKBW3S06_00041</name>
    <name evidence="13" type="ORF">HKBW3S33_00892</name>
</gene>
<evidence type="ECO:0000256" key="2">
    <source>
        <dbReference type="ARBA" id="ARBA00003215"/>
    </source>
</evidence>
<evidence type="ECO:0000313" key="13">
    <source>
        <dbReference type="EMBL" id="GFP27479.1"/>
    </source>
</evidence>
<dbReference type="GO" id="GO:0005507">
    <property type="term" value="F:copper ion binding"/>
    <property type="evidence" value="ECO:0007669"/>
    <property type="project" value="TreeGrafter"/>
</dbReference>
<dbReference type="InterPro" id="IPR038371">
    <property type="entry name" value="Cu_polyphenol_OxRdtase_sf"/>
</dbReference>
<evidence type="ECO:0000256" key="3">
    <source>
        <dbReference type="ARBA" id="ARBA00007353"/>
    </source>
</evidence>
<comment type="caution">
    <text evidence="12">The sequence shown here is derived from an EMBL/GenBank/DDBJ whole genome shotgun (WGS) entry which is preliminary data.</text>
</comment>
<dbReference type="Gene3D" id="3.60.140.10">
    <property type="entry name" value="CNF1/YfiH-like putative cysteine hydrolases"/>
    <property type="match status" value="1"/>
</dbReference>
<comment type="catalytic activity">
    <reaction evidence="1">
        <text>inosine + phosphate = alpha-D-ribose 1-phosphate + hypoxanthine</text>
        <dbReference type="Rhea" id="RHEA:27646"/>
        <dbReference type="ChEBI" id="CHEBI:17368"/>
        <dbReference type="ChEBI" id="CHEBI:17596"/>
        <dbReference type="ChEBI" id="CHEBI:43474"/>
        <dbReference type="ChEBI" id="CHEBI:57720"/>
        <dbReference type="EC" id="2.4.2.1"/>
    </reaction>
    <physiologicalReaction direction="left-to-right" evidence="1">
        <dbReference type="Rhea" id="RHEA:27647"/>
    </physiologicalReaction>
</comment>
<comment type="catalytic activity">
    <reaction evidence="9">
        <text>adenosine + phosphate = alpha-D-ribose 1-phosphate + adenine</text>
        <dbReference type="Rhea" id="RHEA:27642"/>
        <dbReference type="ChEBI" id="CHEBI:16335"/>
        <dbReference type="ChEBI" id="CHEBI:16708"/>
        <dbReference type="ChEBI" id="CHEBI:43474"/>
        <dbReference type="ChEBI" id="CHEBI:57720"/>
        <dbReference type="EC" id="2.4.2.1"/>
    </reaction>
    <physiologicalReaction direction="left-to-right" evidence="9">
        <dbReference type="Rhea" id="RHEA:27643"/>
    </physiologicalReaction>
</comment>
<dbReference type="SUPFAM" id="SSF64438">
    <property type="entry name" value="CNF1/YfiH-like putative cysteine hydrolases"/>
    <property type="match status" value="1"/>
</dbReference>
<organism evidence="12 14">
    <name type="scientific">Candidatus Hakubella thermalkaliphila</name>
    <dbReference type="NCBI Taxonomy" id="2754717"/>
    <lineage>
        <taxon>Bacteria</taxon>
        <taxon>Bacillati</taxon>
        <taxon>Actinomycetota</taxon>
        <taxon>Actinomycetota incertae sedis</taxon>
        <taxon>Candidatus Hakubellales</taxon>
        <taxon>Candidatus Hakubellaceae</taxon>
        <taxon>Candidatus Hakubella</taxon>
    </lineage>
</organism>
<dbReference type="PANTHER" id="PTHR30616:SF2">
    <property type="entry name" value="PURINE NUCLEOSIDE PHOSPHORYLASE LACC1"/>
    <property type="match status" value="1"/>
</dbReference>
<evidence type="ECO:0000256" key="11">
    <source>
        <dbReference type="RuleBase" id="RU361274"/>
    </source>
</evidence>
<evidence type="ECO:0000256" key="6">
    <source>
        <dbReference type="ARBA" id="ARBA00022801"/>
    </source>
</evidence>
<dbReference type="PANTHER" id="PTHR30616">
    <property type="entry name" value="UNCHARACTERIZED PROTEIN YFIH"/>
    <property type="match status" value="1"/>
</dbReference>
<evidence type="ECO:0000256" key="1">
    <source>
        <dbReference type="ARBA" id="ARBA00000553"/>
    </source>
</evidence>
<evidence type="ECO:0000256" key="10">
    <source>
        <dbReference type="ARBA" id="ARBA00049893"/>
    </source>
</evidence>
<comment type="catalytic activity">
    <reaction evidence="8">
        <text>adenosine + H2O + H(+) = inosine + NH4(+)</text>
        <dbReference type="Rhea" id="RHEA:24408"/>
        <dbReference type="ChEBI" id="CHEBI:15377"/>
        <dbReference type="ChEBI" id="CHEBI:15378"/>
        <dbReference type="ChEBI" id="CHEBI:16335"/>
        <dbReference type="ChEBI" id="CHEBI:17596"/>
        <dbReference type="ChEBI" id="CHEBI:28938"/>
        <dbReference type="EC" id="3.5.4.4"/>
    </reaction>
    <physiologicalReaction direction="left-to-right" evidence="8">
        <dbReference type="Rhea" id="RHEA:24409"/>
    </physiologicalReaction>
</comment>
<sequence>MGQLTLRTRDGVRYFLDRKLKEEGFLVVFTTRLGGISQGSYATLNLSFKVGDEEERVIRNRSKLFDILNLPLQQLTCAEQVHGDRVFLVTKELAGRGAFSQESSISGTDAMITRETNLPLAMFYADCLPVILISSSQRIVAIVHAGWKGTYAEVSAKTLRQMRRQVRDNLEDLAVYFGPSIRGCCYQVDGELFGQFRKKFPLHSRSCFLERGSSYFLDLEQINRESLKIQGVEKTRMASLGYCTACHNDLYFSFRKSRRETGRQAGVVCIL</sequence>
<keyword evidence="6" id="KW-0378">Hydrolase</keyword>
<evidence type="ECO:0000256" key="4">
    <source>
        <dbReference type="ARBA" id="ARBA00022679"/>
    </source>
</evidence>
<keyword evidence="7" id="KW-0862">Zinc</keyword>
<comment type="catalytic activity">
    <reaction evidence="10">
        <text>S-methyl-5'-thioadenosine + phosphate = 5-(methylsulfanyl)-alpha-D-ribose 1-phosphate + adenine</text>
        <dbReference type="Rhea" id="RHEA:11852"/>
        <dbReference type="ChEBI" id="CHEBI:16708"/>
        <dbReference type="ChEBI" id="CHEBI:17509"/>
        <dbReference type="ChEBI" id="CHEBI:43474"/>
        <dbReference type="ChEBI" id="CHEBI:58533"/>
        <dbReference type="EC" id="2.4.2.28"/>
    </reaction>
    <physiologicalReaction direction="left-to-right" evidence="10">
        <dbReference type="Rhea" id="RHEA:11853"/>
    </physiologicalReaction>
</comment>
<dbReference type="CDD" id="cd16833">
    <property type="entry name" value="YfiH"/>
    <property type="match status" value="1"/>
</dbReference>
<dbReference type="GO" id="GO:0016787">
    <property type="term" value="F:hydrolase activity"/>
    <property type="evidence" value="ECO:0007669"/>
    <property type="project" value="UniProtKB-KW"/>
</dbReference>
<proteinExistence type="inferred from homology"/>
<keyword evidence="4" id="KW-0808">Transferase</keyword>
<name>A0A6V8NNA0_9ACTN</name>
<dbReference type="InterPro" id="IPR003730">
    <property type="entry name" value="Cu_polyphenol_OxRdtase"/>
</dbReference>
<dbReference type="RefSeq" id="WP_176225962.1">
    <property type="nucleotide sequence ID" value="NZ_BLRV01000002.1"/>
</dbReference>
<evidence type="ECO:0000313" key="15">
    <source>
        <dbReference type="Proteomes" id="UP000591948"/>
    </source>
</evidence>
<comment type="similarity">
    <text evidence="3 11">Belongs to the purine nucleoside phosphorylase YfiH/LACC1 family.</text>
</comment>
<dbReference type="GO" id="GO:0017061">
    <property type="term" value="F:S-methyl-5-thioadenosine phosphorylase activity"/>
    <property type="evidence" value="ECO:0007669"/>
    <property type="project" value="UniProtKB-EC"/>
</dbReference>
<evidence type="ECO:0000256" key="7">
    <source>
        <dbReference type="ARBA" id="ARBA00022833"/>
    </source>
</evidence>